<dbReference type="Gene3D" id="3.40.50.10810">
    <property type="entry name" value="Tandem AAA-ATPase domain"/>
    <property type="match status" value="1"/>
</dbReference>
<evidence type="ECO:0000256" key="8">
    <source>
        <dbReference type="ARBA" id="ARBA00022840"/>
    </source>
</evidence>
<dbReference type="GO" id="GO:0005524">
    <property type="term" value="F:ATP binding"/>
    <property type="evidence" value="ECO:0007669"/>
    <property type="project" value="UniProtKB-KW"/>
</dbReference>
<dbReference type="Proteomes" id="UP000662931">
    <property type="component" value="Chromosome 2"/>
</dbReference>
<dbReference type="InterPro" id="IPR027417">
    <property type="entry name" value="P-loop_NTPase"/>
</dbReference>
<dbReference type="RefSeq" id="XP_038778367.1">
    <property type="nucleotide sequence ID" value="XM_038922439.1"/>
</dbReference>
<keyword evidence="4 9" id="KW-0863">Zinc-finger</keyword>
<keyword evidence="7" id="KW-0862">Zinc</keyword>
<feature type="domain" description="RING-type" evidence="10">
    <location>
        <begin position="758"/>
        <end position="805"/>
    </location>
</feature>
<evidence type="ECO:0000313" key="13">
    <source>
        <dbReference type="EMBL" id="QPG74802.1"/>
    </source>
</evidence>
<dbReference type="GO" id="GO:0005634">
    <property type="term" value="C:nucleus"/>
    <property type="evidence" value="ECO:0007669"/>
    <property type="project" value="TreeGrafter"/>
</dbReference>
<evidence type="ECO:0000256" key="1">
    <source>
        <dbReference type="ARBA" id="ARBA00007025"/>
    </source>
</evidence>
<dbReference type="SMART" id="SM00184">
    <property type="entry name" value="RING"/>
    <property type="match status" value="1"/>
</dbReference>
<dbReference type="OrthoDB" id="2801544at2759"/>
<dbReference type="InterPro" id="IPR017907">
    <property type="entry name" value="Znf_RING_CS"/>
</dbReference>
<keyword evidence="8" id="KW-0067">ATP-binding</keyword>
<keyword evidence="14" id="KW-1185">Reference proteome</keyword>
<dbReference type="InterPro" id="IPR049730">
    <property type="entry name" value="SNF2/RAD54-like_C"/>
</dbReference>
<evidence type="ECO:0000259" key="11">
    <source>
        <dbReference type="PROSITE" id="PS51192"/>
    </source>
</evidence>
<evidence type="ECO:0000256" key="5">
    <source>
        <dbReference type="ARBA" id="ARBA00022801"/>
    </source>
</evidence>
<dbReference type="GO" id="GO:0008270">
    <property type="term" value="F:zinc ion binding"/>
    <property type="evidence" value="ECO:0007669"/>
    <property type="project" value="UniProtKB-KW"/>
</dbReference>
<dbReference type="CDD" id="cd18793">
    <property type="entry name" value="SF2_C_SNF"/>
    <property type="match status" value="1"/>
</dbReference>
<evidence type="ECO:0008006" key="15">
    <source>
        <dbReference type="Google" id="ProtNLM"/>
    </source>
</evidence>
<evidence type="ECO:0000256" key="9">
    <source>
        <dbReference type="PROSITE-ProRule" id="PRU00175"/>
    </source>
</evidence>
<dbReference type="AlphaFoldDB" id="A0A875S410"/>
<dbReference type="CDD" id="cd18008">
    <property type="entry name" value="DEXDc_SHPRH-like"/>
    <property type="match status" value="1"/>
</dbReference>
<dbReference type="PROSITE" id="PS51194">
    <property type="entry name" value="HELICASE_CTER"/>
    <property type="match status" value="1"/>
</dbReference>
<evidence type="ECO:0000256" key="3">
    <source>
        <dbReference type="ARBA" id="ARBA00022741"/>
    </source>
</evidence>
<gene>
    <name evidence="13" type="ORF">FOA43_002138</name>
</gene>
<dbReference type="SMART" id="SM00490">
    <property type="entry name" value="HELICc"/>
    <property type="match status" value="1"/>
</dbReference>
<dbReference type="PANTHER" id="PTHR45626">
    <property type="entry name" value="TRANSCRIPTION TERMINATION FACTOR 2-RELATED"/>
    <property type="match status" value="1"/>
</dbReference>
<dbReference type="SMART" id="SM00487">
    <property type="entry name" value="DEXDc"/>
    <property type="match status" value="1"/>
</dbReference>
<dbReference type="GO" id="GO:0016787">
    <property type="term" value="F:hydrolase activity"/>
    <property type="evidence" value="ECO:0007669"/>
    <property type="project" value="UniProtKB-KW"/>
</dbReference>
<evidence type="ECO:0000256" key="4">
    <source>
        <dbReference type="ARBA" id="ARBA00022771"/>
    </source>
</evidence>
<dbReference type="Pfam" id="PF00271">
    <property type="entry name" value="Helicase_C"/>
    <property type="match status" value="1"/>
</dbReference>
<dbReference type="PANTHER" id="PTHR45626:SF22">
    <property type="entry name" value="DNA REPAIR PROTEIN RAD5"/>
    <property type="match status" value="1"/>
</dbReference>
<feature type="domain" description="Helicase C-terminal" evidence="12">
    <location>
        <begin position="859"/>
        <end position="1018"/>
    </location>
</feature>
<keyword evidence="6" id="KW-0347">Helicase</keyword>
<dbReference type="GO" id="GO:0004386">
    <property type="term" value="F:helicase activity"/>
    <property type="evidence" value="ECO:0007669"/>
    <property type="project" value="UniProtKB-KW"/>
</dbReference>
<dbReference type="PROSITE" id="PS50089">
    <property type="entry name" value="ZF_RING_2"/>
    <property type="match status" value="1"/>
</dbReference>
<reference evidence="13" key="1">
    <citation type="submission" date="2020-10" db="EMBL/GenBank/DDBJ databases">
        <authorList>
            <person name="Roach M.J.R."/>
        </authorList>
    </citation>
    <scope>NUCLEOTIDE SEQUENCE</scope>
    <source>
        <strain evidence="13">CBS 1945</strain>
    </source>
</reference>
<evidence type="ECO:0000259" key="12">
    <source>
        <dbReference type="PROSITE" id="PS51194"/>
    </source>
</evidence>
<protein>
    <recommendedName>
        <fullName evidence="15">DNA repair protein RAD5</fullName>
    </recommendedName>
</protein>
<proteinExistence type="inferred from homology"/>
<dbReference type="InterPro" id="IPR001650">
    <property type="entry name" value="Helicase_C-like"/>
</dbReference>
<dbReference type="KEGG" id="bnn:FOA43_002138"/>
<dbReference type="InterPro" id="IPR038718">
    <property type="entry name" value="SNF2-like_sf"/>
</dbReference>
<dbReference type="SUPFAM" id="SSF52540">
    <property type="entry name" value="P-loop containing nucleoside triphosphate hydrolases"/>
    <property type="match status" value="2"/>
</dbReference>
<name>A0A875S410_EENNA</name>
<evidence type="ECO:0000313" key="14">
    <source>
        <dbReference type="Proteomes" id="UP000662931"/>
    </source>
</evidence>
<evidence type="ECO:0000259" key="10">
    <source>
        <dbReference type="PROSITE" id="PS50089"/>
    </source>
</evidence>
<dbReference type="InterPro" id="IPR000330">
    <property type="entry name" value="SNF2_N"/>
</dbReference>
<dbReference type="InterPro" id="IPR001841">
    <property type="entry name" value="Znf_RING"/>
</dbReference>
<dbReference type="InterPro" id="IPR050628">
    <property type="entry name" value="SNF2_RAD54_helicase_TF"/>
</dbReference>
<dbReference type="GO" id="GO:0006281">
    <property type="term" value="P:DNA repair"/>
    <property type="evidence" value="ECO:0007669"/>
    <property type="project" value="TreeGrafter"/>
</dbReference>
<keyword evidence="2" id="KW-0479">Metal-binding</keyword>
<sequence length="1031" mass="117684">MFFDHSLQTTTEPIVVLDSDGDDSEPSKNVLSFAEFKAGISAALGQISEMSIHRLYDDFLYSAHPLEKAANAYLDSPDVYQITATKRKQYVPDIQYKKKPKTSESTWQRYIGTIEIDCWCTRTTLGSASIGETKYVTVTHPGHFEVVYVDQLDEKTGYKREIGRFNESAAHSVGLLLQGHYIDLILDPVYLPDGILHIGDTFIMQADCFVTSVLFPESVSSQADAFTRAFSGSKGDKSLDDATIGRRSGVLRLFDLVQLQSPQLNKGHKVVSLGQNLELDQLRDLYKSTQSNSLESQLPETEPCDFNLTLRPYQKHGLSWMLQREGELEEVKSDTKDDNEVINPLWREYRWPIAPKRITKLVGERDGDSNSFYLNLYDGSCSVEKPVIRSDCMGGILADEMGLGKTITTLSLVLKCPMDSVDTHILPNYAYGTTLIVVPMALLSQWEKEFNRVNNKIKNRCFIYYGADTIDNLKGLLCQKGVNVPPTVILTTYGTIQSEWSRLETRSQVQGLFSVKFFRIILDEGHTIRNRSTKTAKASYSLKASRRWLLTGTPIVNRLEDLYSLIRFLEFEPWANHSLWKHFITAPFETGEDLPLAFNLLKSILDPILLRRTKNQRDKNGKLLVELPPKEVVIERLRFNEKEEVIYNWLKERAVSTLNENFRRGLLLKNYSSILTHLLRLRQVCDHIDLIKSQDQGDPDAEDKVVQQSITNESDEEALALIREIEVKEAKGKMSIEEMKKIKVDIYSLYPTLEGVECSICTGPIDIKSCVITECKHCFCVGCLKEHFDFQESHDKEQVLCPMCRSEIKKSRLFRTIAKQFVRGNDEKADVLLTQVYEVDRNYLVRSFDPYGKSSKINALISHLEQIKEESPGDHVIVFSQFTSFLDIVEEELGKYGNDFHVLKFDGRLGMEQRTNVLKSFEDDDVKGKNISVLLISLKAGGVGLNLTVASKAFLLDPHWNNAVEFQAIDRLHRVGQTKSVKVIRFIMQDSIEERMLEIQQKKNRLGEALTLNDEERRKKRIEEIQSLFKK</sequence>
<dbReference type="GeneID" id="62195539"/>
<keyword evidence="3" id="KW-0547">Nucleotide-binding</keyword>
<comment type="similarity">
    <text evidence="1">Belongs to the SNF2/RAD54 helicase family.</text>
</comment>
<dbReference type="GO" id="GO:0008094">
    <property type="term" value="F:ATP-dependent activity, acting on DNA"/>
    <property type="evidence" value="ECO:0007669"/>
    <property type="project" value="TreeGrafter"/>
</dbReference>
<dbReference type="PROSITE" id="PS00518">
    <property type="entry name" value="ZF_RING_1"/>
    <property type="match status" value="1"/>
</dbReference>
<organism evidence="13 14">
    <name type="scientific">Eeniella nana</name>
    <name type="common">Yeast</name>
    <name type="synonym">Brettanomyces nanus</name>
    <dbReference type="NCBI Taxonomy" id="13502"/>
    <lineage>
        <taxon>Eukaryota</taxon>
        <taxon>Fungi</taxon>
        <taxon>Dikarya</taxon>
        <taxon>Ascomycota</taxon>
        <taxon>Saccharomycotina</taxon>
        <taxon>Pichiomycetes</taxon>
        <taxon>Pichiales</taxon>
        <taxon>Pichiaceae</taxon>
        <taxon>Brettanomyces</taxon>
    </lineage>
</organism>
<evidence type="ECO:0000256" key="2">
    <source>
        <dbReference type="ARBA" id="ARBA00022723"/>
    </source>
</evidence>
<keyword evidence="5" id="KW-0378">Hydrolase</keyword>
<dbReference type="PROSITE" id="PS51192">
    <property type="entry name" value="HELICASE_ATP_BIND_1"/>
    <property type="match status" value="1"/>
</dbReference>
<dbReference type="SUPFAM" id="SSF57850">
    <property type="entry name" value="RING/U-box"/>
    <property type="match status" value="1"/>
</dbReference>
<dbReference type="InterPro" id="IPR014001">
    <property type="entry name" value="Helicase_ATP-bd"/>
</dbReference>
<dbReference type="Pfam" id="PF00176">
    <property type="entry name" value="SNF2-rel_dom"/>
    <property type="match status" value="1"/>
</dbReference>
<evidence type="ECO:0000256" key="6">
    <source>
        <dbReference type="ARBA" id="ARBA00022806"/>
    </source>
</evidence>
<accession>A0A875S410</accession>
<dbReference type="Gene3D" id="3.40.50.300">
    <property type="entry name" value="P-loop containing nucleotide triphosphate hydrolases"/>
    <property type="match status" value="1"/>
</dbReference>
<dbReference type="InterPro" id="IPR013083">
    <property type="entry name" value="Znf_RING/FYVE/PHD"/>
</dbReference>
<evidence type="ECO:0000256" key="7">
    <source>
        <dbReference type="ARBA" id="ARBA00022833"/>
    </source>
</evidence>
<dbReference type="Gene3D" id="3.30.40.10">
    <property type="entry name" value="Zinc/RING finger domain, C3HC4 (zinc finger)"/>
    <property type="match status" value="1"/>
</dbReference>
<dbReference type="EMBL" id="CP064813">
    <property type="protein sequence ID" value="QPG74802.1"/>
    <property type="molecule type" value="Genomic_DNA"/>
</dbReference>
<feature type="domain" description="Helicase ATP-binding" evidence="11">
    <location>
        <begin position="386"/>
        <end position="572"/>
    </location>
</feature>